<dbReference type="InterPro" id="IPR000152">
    <property type="entry name" value="EGF-type_Asp/Asn_hydroxyl_site"/>
</dbReference>
<feature type="domain" description="EGF-like" evidence="7">
    <location>
        <begin position="5"/>
        <end position="35"/>
    </location>
</feature>
<protein>
    <submittedName>
        <fullName evidence="9">Uncharacterized protein</fullName>
    </submittedName>
</protein>
<evidence type="ECO:0000256" key="2">
    <source>
        <dbReference type="ARBA" id="ARBA00022729"/>
    </source>
</evidence>
<accession>A0AAD9KK01</accession>
<evidence type="ECO:0000256" key="3">
    <source>
        <dbReference type="ARBA" id="ARBA00022737"/>
    </source>
</evidence>
<name>A0AAD9KK01_RIDPI</name>
<dbReference type="GO" id="GO:0005576">
    <property type="term" value="C:extracellular region"/>
    <property type="evidence" value="ECO:0007669"/>
    <property type="project" value="InterPro"/>
</dbReference>
<dbReference type="CDD" id="cd00054">
    <property type="entry name" value="EGF_CA"/>
    <property type="match status" value="2"/>
</dbReference>
<comment type="caution">
    <text evidence="6">Lacks conserved residue(s) required for the propagation of feature annotation.</text>
</comment>
<dbReference type="EMBL" id="JAODUO010000910">
    <property type="protein sequence ID" value="KAK2173029.1"/>
    <property type="molecule type" value="Genomic_DNA"/>
</dbReference>
<dbReference type="GO" id="GO:0008061">
    <property type="term" value="F:chitin binding"/>
    <property type="evidence" value="ECO:0007669"/>
    <property type="project" value="InterPro"/>
</dbReference>
<dbReference type="SMART" id="SM00179">
    <property type="entry name" value="EGF_CA"/>
    <property type="match status" value="3"/>
</dbReference>
<dbReference type="PROSITE" id="PS01187">
    <property type="entry name" value="EGF_CA"/>
    <property type="match status" value="1"/>
</dbReference>
<reference evidence="9" key="1">
    <citation type="journal article" date="2023" name="Mol. Biol. Evol.">
        <title>Third-Generation Sequencing Reveals the Adaptive Role of the Epigenome in Three Deep-Sea Polychaetes.</title>
        <authorList>
            <person name="Perez M."/>
            <person name="Aroh O."/>
            <person name="Sun Y."/>
            <person name="Lan Y."/>
            <person name="Juniper S.K."/>
            <person name="Young C.R."/>
            <person name="Angers B."/>
            <person name="Qian P.Y."/>
        </authorList>
    </citation>
    <scope>NUCLEOTIDE SEQUENCE</scope>
    <source>
        <strain evidence="9">R07B-5</strain>
    </source>
</reference>
<dbReference type="InterPro" id="IPR018097">
    <property type="entry name" value="EGF_Ca-bd_CS"/>
</dbReference>
<keyword evidence="5" id="KW-0325">Glycoprotein</keyword>
<dbReference type="Proteomes" id="UP001209878">
    <property type="component" value="Unassembled WGS sequence"/>
</dbReference>
<dbReference type="PROSITE" id="PS00022">
    <property type="entry name" value="EGF_1"/>
    <property type="match status" value="2"/>
</dbReference>
<keyword evidence="10" id="KW-1185">Reference proteome</keyword>
<feature type="disulfide bond" evidence="6">
    <location>
        <begin position="64"/>
        <end position="73"/>
    </location>
</feature>
<feature type="domain" description="Chitin-binding type-2" evidence="8">
    <location>
        <begin position="126"/>
        <end position="196"/>
    </location>
</feature>
<dbReference type="Pfam" id="PF12661">
    <property type="entry name" value="hEGF"/>
    <property type="match status" value="3"/>
</dbReference>
<evidence type="ECO:0000256" key="6">
    <source>
        <dbReference type="PROSITE-ProRule" id="PRU00076"/>
    </source>
</evidence>
<dbReference type="SMART" id="SM00181">
    <property type="entry name" value="EGF"/>
    <property type="match status" value="3"/>
</dbReference>
<evidence type="ECO:0000259" key="8">
    <source>
        <dbReference type="PROSITE" id="PS50940"/>
    </source>
</evidence>
<keyword evidence="2" id="KW-0732">Signal</keyword>
<dbReference type="Gene3D" id="2.10.25.10">
    <property type="entry name" value="Laminin"/>
    <property type="match status" value="3"/>
</dbReference>
<feature type="disulfide bond" evidence="6">
    <location>
        <begin position="25"/>
        <end position="34"/>
    </location>
</feature>
<dbReference type="InterPro" id="IPR000742">
    <property type="entry name" value="EGF"/>
</dbReference>
<evidence type="ECO:0000256" key="5">
    <source>
        <dbReference type="ARBA" id="ARBA00023180"/>
    </source>
</evidence>
<feature type="domain" description="EGF-like" evidence="7">
    <location>
        <begin position="76"/>
        <end position="107"/>
    </location>
</feature>
<dbReference type="SUPFAM" id="SSF57196">
    <property type="entry name" value="EGF/Laminin"/>
    <property type="match status" value="2"/>
</dbReference>
<dbReference type="AlphaFoldDB" id="A0AAD9KK01"/>
<dbReference type="PROSITE" id="PS50026">
    <property type="entry name" value="EGF_3"/>
    <property type="match status" value="3"/>
</dbReference>
<proteinExistence type="predicted"/>
<keyword evidence="1 6" id="KW-0245">EGF-like domain</keyword>
<dbReference type="PROSITE" id="PS01186">
    <property type="entry name" value="EGF_2"/>
    <property type="match status" value="1"/>
</dbReference>
<organism evidence="9 10">
    <name type="scientific">Ridgeia piscesae</name>
    <name type="common">Tubeworm</name>
    <dbReference type="NCBI Taxonomy" id="27915"/>
    <lineage>
        <taxon>Eukaryota</taxon>
        <taxon>Metazoa</taxon>
        <taxon>Spiralia</taxon>
        <taxon>Lophotrochozoa</taxon>
        <taxon>Annelida</taxon>
        <taxon>Polychaeta</taxon>
        <taxon>Sedentaria</taxon>
        <taxon>Canalipalpata</taxon>
        <taxon>Sabellida</taxon>
        <taxon>Siboglinidae</taxon>
        <taxon>Ridgeia</taxon>
    </lineage>
</organism>
<dbReference type="InterPro" id="IPR001881">
    <property type="entry name" value="EGF-like_Ca-bd_dom"/>
</dbReference>
<dbReference type="GO" id="GO:0005509">
    <property type="term" value="F:calcium ion binding"/>
    <property type="evidence" value="ECO:0007669"/>
    <property type="project" value="InterPro"/>
</dbReference>
<keyword evidence="3" id="KW-0677">Repeat</keyword>
<dbReference type="PROSITE" id="PS50940">
    <property type="entry name" value="CHIT_BIND_II"/>
    <property type="match status" value="1"/>
</dbReference>
<dbReference type="InterPro" id="IPR013032">
    <property type="entry name" value="EGF-like_CS"/>
</dbReference>
<evidence type="ECO:0000313" key="10">
    <source>
        <dbReference type="Proteomes" id="UP001209878"/>
    </source>
</evidence>
<dbReference type="PANTHER" id="PTHR12916">
    <property type="entry name" value="CYTOCHROME C OXIDASE POLYPEPTIDE VIC-2"/>
    <property type="match status" value="1"/>
</dbReference>
<evidence type="ECO:0000259" key="7">
    <source>
        <dbReference type="PROSITE" id="PS50026"/>
    </source>
</evidence>
<evidence type="ECO:0000256" key="4">
    <source>
        <dbReference type="ARBA" id="ARBA00023157"/>
    </source>
</evidence>
<dbReference type="FunFam" id="2.10.25.10:FF:000173">
    <property type="entry name" value="Neurogenic locus notch protein 2"/>
    <property type="match status" value="1"/>
</dbReference>
<evidence type="ECO:0000256" key="1">
    <source>
        <dbReference type="ARBA" id="ARBA00022536"/>
    </source>
</evidence>
<evidence type="ECO:0000313" key="9">
    <source>
        <dbReference type="EMBL" id="KAK2173029.1"/>
    </source>
</evidence>
<keyword evidence="4 6" id="KW-1015">Disulfide bond</keyword>
<dbReference type="PANTHER" id="PTHR12916:SF4">
    <property type="entry name" value="UNINFLATABLE, ISOFORM C"/>
    <property type="match status" value="1"/>
</dbReference>
<dbReference type="PROSITE" id="PS00010">
    <property type="entry name" value="ASX_HYDROXYL"/>
    <property type="match status" value="2"/>
</dbReference>
<sequence length="197" mass="21795">MCEDKDVACNNGTCSNTENGFHCTCPDDYVGVNCETPKVDCTEVTCENGATCTNDTDMGFICHCRSGYTGQKCETDIDECASNPCHEHYGQCVDHENKYECQCSSCNCTSGVEQYVDCIFGIHYSTKQCGDARAAQGDHTTYFLPHPYKCNKFVGCYNNGTYGTDQDCQPTYKFDPAHNPSKYPCKPQAEVPQCVDI</sequence>
<comment type="caution">
    <text evidence="9">The sequence shown here is derived from an EMBL/GenBank/DDBJ whole genome shotgun (WGS) entry which is preliminary data.</text>
</comment>
<feature type="domain" description="EGF-like" evidence="7">
    <location>
        <begin position="37"/>
        <end position="74"/>
    </location>
</feature>
<dbReference type="InterPro" id="IPR002557">
    <property type="entry name" value="Chitin-bd_dom"/>
</dbReference>
<gene>
    <name evidence="9" type="ORF">NP493_910g01068</name>
</gene>